<dbReference type="EMBL" id="BAABZQ010000001">
    <property type="protein sequence ID" value="GAA6500785.1"/>
    <property type="molecule type" value="Genomic_DNA"/>
</dbReference>
<accession>A0ABQ0BW88</accession>
<dbReference type="SMART" id="SM00382">
    <property type="entry name" value="AAA"/>
    <property type="match status" value="1"/>
</dbReference>
<dbReference type="InterPro" id="IPR003593">
    <property type="entry name" value="AAA+_ATPase"/>
</dbReference>
<protein>
    <submittedName>
        <fullName evidence="6">Lantibiotic protection ABC transporter ATP-binding protein</fullName>
    </submittedName>
</protein>
<keyword evidence="3" id="KW-0547">Nucleotide-binding</keyword>
<evidence type="ECO:0000259" key="5">
    <source>
        <dbReference type="PROSITE" id="PS50893"/>
    </source>
</evidence>
<dbReference type="Proteomes" id="UP001600941">
    <property type="component" value="Unassembled WGS sequence"/>
</dbReference>
<dbReference type="SUPFAM" id="SSF52540">
    <property type="entry name" value="P-loop containing nucleoside triphosphate hydrolases"/>
    <property type="match status" value="1"/>
</dbReference>
<keyword evidence="2" id="KW-0813">Transport</keyword>
<dbReference type="GO" id="GO:0005524">
    <property type="term" value="F:ATP binding"/>
    <property type="evidence" value="ECO:0007669"/>
    <property type="project" value="UniProtKB-KW"/>
</dbReference>
<keyword evidence="4 6" id="KW-0067">ATP-binding</keyword>
<dbReference type="InterPro" id="IPR017871">
    <property type="entry name" value="ABC_transporter-like_CS"/>
</dbReference>
<name>A0ABQ0BW88_9FIRM</name>
<dbReference type="CDD" id="cd03268">
    <property type="entry name" value="ABC_BcrA_bacitracin_resist"/>
    <property type="match status" value="1"/>
</dbReference>
<comment type="similarity">
    <text evidence="1">Belongs to the ABC transporter superfamily.</text>
</comment>
<dbReference type="InterPro" id="IPR022501">
    <property type="entry name" value="ABC_Gallidermin_ATP-bd"/>
</dbReference>
<evidence type="ECO:0000256" key="3">
    <source>
        <dbReference type="ARBA" id="ARBA00022741"/>
    </source>
</evidence>
<dbReference type="NCBIfam" id="TIGR03740">
    <property type="entry name" value="galliderm_ABC"/>
    <property type="match status" value="1"/>
</dbReference>
<dbReference type="PROSITE" id="PS00211">
    <property type="entry name" value="ABC_TRANSPORTER_1"/>
    <property type="match status" value="1"/>
</dbReference>
<evidence type="ECO:0000256" key="4">
    <source>
        <dbReference type="ARBA" id="ARBA00022840"/>
    </source>
</evidence>
<proteinExistence type="inferred from homology"/>
<feature type="domain" description="ABC transporter" evidence="5">
    <location>
        <begin position="24"/>
        <end position="247"/>
    </location>
</feature>
<sequence>MKQSIEKSAAKCQREERMTSEYIIKTQNVSKKFKKTYAVKDLSLSVRRNTVYGLLGPNGAGKSTLLKMITGIIRPTSGEIQFCGHPWKRKDLSVIGSLIESPPLYENLTAFENLKVRAALMGIGKNRCYEVLQKMDLADAENKKTSEFSLGMKQRLGIALALLNDPQLLILDEPTNGLDPFGIEELRKMIRTFAESGISVIVSSHILSEVQQVADDIGIIYNGSLLYEDKIDANEDLEQLFMDIIRKERAS</sequence>
<dbReference type="InterPro" id="IPR027417">
    <property type="entry name" value="P-loop_NTPase"/>
</dbReference>
<evidence type="ECO:0000256" key="1">
    <source>
        <dbReference type="ARBA" id="ARBA00005417"/>
    </source>
</evidence>
<evidence type="ECO:0000313" key="6">
    <source>
        <dbReference type="EMBL" id="GAA6500785.1"/>
    </source>
</evidence>
<comment type="caution">
    <text evidence="6">The sequence shown here is derived from an EMBL/GenBank/DDBJ whole genome shotgun (WGS) entry which is preliminary data.</text>
</comment>
<organism evidence="6 7">
    <name type="scientific">Blautia parvula</name>
    <dbReference type="NCBI Taxonomy" id="2877527"/>
    <lineage>
        <taxon>Bacteria</taxon>
        <taxon>Bacillati</taxon>
        <taxon>Bacillota</taxon>
        <taxon>Clostridia</taxon>
        <taxon>Lachnospirales</taxon>
        <taxon>Lachnospiraceae</taxon>
        <taxon>Blautia</taxon>
    </lineage>
</organism>
<dbReference type="Gene3D" id="3.40.50.300">
    <property type="entry name" value="P-loop containing nucleotide triphosphate hydrolases"/>
    <property type="match status" value="1"/>
</dbReference>
<evidence type="ECO:0000256" key="2">
    <source>
        <dbReference type="ARBA" id="ARBA00022448"/>
    </source>
</evidence>
<dbReference type="PROSITE" id="PS50893">
    <property type="entry name" value="ABC_TRANSPORTER_2"/>
    <property type="match status" value="1"/>
</dbReference>
<gene>
    <name evidence="6" type="ORF">K340107D12_36010</name>
</gene>
<keyword evidence="7" id="KW-1185">Reference proteome</keyword>
<dbReference type="Pfam" id="PF00005">
    <property type="entry name" value="ABC_tran"/>
    <property type="match status" value="1"/>
</dbReference>
<evidence type="ECO:0000313" key="7">
    <source>
        <dbReference type="Proteomes" id="UP001600941"/>
    </source>
</evidence>
<dbReference type="PANTHER" id="PTHR43335">
    <property type="entry name" value="ABC TRANSPORTER, ATP-BINDING PROTEIN"/>
    <property type="match status" value="1"/>
</dbReference>
<dbReference type="InterPro" id="IPR003439">
    <property type="entry name" value="ABC_transporter-like_ATP-bd"/>
</dbReference>
<reference evidence="6 7" key="1">
    <citation type="submission" date="2024-04" db="EMBL/GenBank/DDBJ databases">
        <title>Defined microbial consortia suppress multidrug-resistant proinflammatory Enterobacteriaceae via ecological control.</title>
        <authorList>
            <person name="Furuichi M."/>
            <person name="Kawaguchi T."/>
            <person name="Pust M."/>
            <person name="Yasuma K."/>
            <person name="Plichta D."/>
            <person name="Hasegawa N."/>
            <person name="Ohya T."/>
            <person name="Bhattarai S."/>
            <person name="Sasajima S."/>
            <person name="Aoto Y."/>
            <person name="Tuganbaev T."/>
            <person name="Yaginuma M."/>
            <person name="Ueda M."/>
            <person name="Okahashi N."/>
            <person name="Amafuji K."/>
            <person name="Kiridooshi Y."/>
            <person name="Sugita K."/>
            <person name="Strazar M."/>
            <person name="Skelly A."/>
            <person name="Suda W."/>
            <person name="Hattori M."/>
            <person name="Nakamoto N."/>
            <person name="Caballero S."/>
            <person name="Norman J."/>
            <person name="Olle B."/>
            <person name="Tanoue T."/>
            <person name="Arita M."/>
            <person name="Bucci V."/>
            <person name="Atarashi K."/>
            <person name="Xavier R."/>
            <person name="Honda K."/>
        </authorList>
    </citation>
    <scope>NUCLEOTIDE SEQUENCE [LARGE SCALE GENOMIC DNA]</scope>
    <source>
        <strain evidence="7">k34-0107-D12</strain>
    </source>
</reference>
<dbReference type="PANTHER" id="PTHR43335:SF8">
    <property type="entry name" value="ABC TRANSPORTER, ATP-BINDING PROTEIN"/>
    <property type="match status" value="1"/>
</dbReference>